<dbReference type="VEuPathDB" id="VectorBase:GPPI027101"/>
<reference evidence="3" key="1">
    <citation type="submission" date="2015-01" db="EMBL/GenBank/DDBJ databases">
        <authorList>
            <person name="Aksoy S."/>
            <person name="Warren W."/>
            <person name="Wilson R.K."/>
        </authorList>
    </citation>
    <scope>NUCLEOTIDE SEQUENCE [LARGE SCALE GENOMIC DNA]</scope>
    <source>
        <strain evidence="3">IAEA</strain>
    </source>
</reference>
<dbReference type="InterPro" id="IPR020471">
    <property type="entry name" value="AKR"/>
</dbReference>
<dbReference type="EMBL" id="JXJN01012777">
    <property type="status" value="NOT_ANNOTATED_CDS"/>
    <property type="molecule type" value="Genomic_DNA"/>
</dbReference>
<dbReference type="PANTHER" id="PTHR11732">
    <property type="entry name" value="ALDO/KETO REDUCTASE"/>
    <property type="match status" value="1"/>
</dbReference>
<dbReference type="PROSITE" id="PS00062">
    <property type="entry name" value="ALDOKETO_REDUCTASE_2"/>
    <property type="match status" value="1"/>
</dbReference>
<proteinExistence type="predicted"/>
<dbReference type="InterPro" id="IPR036812">
    <property type="entry name" value="NAD(P)_OxRdtase_dom_sf"/>
</dbReference>
<dbReference type="STRING" id="67801.A0A1B0BE41"/>
<protein>
    <recommendedName>
        <fullName evidence="1">NADP-dependent oxidoreductase domain-containing protein</fullName>
    </recommendedName>
</protein>
<dbReference type="Pfam" id="PF00248">
    <property type="entry name" value="Aldo_ket_red"/>
    <property type="match status" value="1"/>
</dbReference>
<name>A0A1B0BE41_9MUSC</name>
<keyword evidence="3" id="KW-1185">Reference proteome</keyword>
<evidence type="ECO:0000259" key="1">
    <source>
        <dbReference type="Pfam" id="PF00248"/>
    </source>
</evidence>
<dbReference type="AlphaFoldDB" id="A0A1B0BE41"/>
<evidence type="ECO:0000313" key="3">
    <source>
        <dbReference type="Proteomes" id="UP000092460"/>
    </source>
</evidence>
<sequence>MSNLAPSVQLNNGQRMPTVGLGTWQALKDQAERAVTDAIDIGYRLIDTAFVYGNEREIGRAINRKIAAGIIKREDIFVTTKLDSRHHTPKLVERACRESLLKLSLDYVDQYLIHFPVGEGFVDYMDTWKAMEKLVDVGLAKGIGLSNFNAKQIDRILENCRIRPVVNQVECHPGFNQKKLIEFCRKRNITIVAYSPLGRPIPAEKWPPFLNDKTVQDIAKNHHKTPVQIPLTSMENEKKVGRAINEKIATGIIKREDIFVITKLDSTHHTPKLVERACRLAFLLKLSLDYVDQYLIRFPVGGGFVDDMDTWKVNEKSSRSGKEILRS</sequence>
<dbReference type="EnsemblMetazoa" id="GPPI027101-RA">
    <property type="protein sequence ID" value="GPPI027101-PA"/>
    <property type="gene ID" value="GPPI027101"/>
</dbReference>
<dbReference type="Gene3D" id="3.20.20.100">
    <property type="entry name" value="NADP-dependent oxidoreductase domain"/>
    <property type="match status" value="2"/>
</dbReference>
<reference evidence="2" key="2">
    <citation type="submission" date="2020-05" db="UniProtKB">
        <authorList>
            <consortium name="EnsemblMetazoa"/>
        </authorList>
    </citation>
    <scope>IDENTIFICATION</scope>
    <source>
        <strain evidence="2">IAEA</strain>
    </source>
</reference>
<organism evidence="2 3">
    <name type="scientific">Glossina palpalis gambiensis</name>
    <dbReference type="NCBI Taxonomy" id="67801"/>
    <lineage>
        <taxon>Eukaryota</taxon>
        <taxon>Metazoa</taxon>
        <taxon>Ecdysozoa</taxon>
        <taxon>Arthropoda</taxon>
        <taxon>Hexapoda</taxon>
        <taxon>Insecta</taxon>
        <taxon>Pterygota</taxon>
        <taxon>Neoptera</taxon>
        <taxon>Endopterygota</taxon>
        <taxon>Diptera</taxon>
        <taxon>Brachycera</taxon>
        <taxon>Muscomorpha</taxon>
        <taxon>Hippoboscoidea</taxon>
        <taxon>Glossinidae</taxon>
        <taxon>Glossina</taxon>
    </lineage>
</organism>
<dbReference type="PRINTS" id="PR00069">
    <property type="entry name" value="ALDKETRDTASE"/>
</dbReference>
<feature type="domain" description="NADP-dependent oxidoreductase" evidence="1">
    <location>
        <begin position="19"/>
        <end position="200"/>
    </location>
</feature>
<dbReference type="PROSITE" id="PS00798">
    <property type="entry name" value="ALDOKETO_REDUCTASE_1"/>
    <property type="match status" value="1"/>
</dbReference>
<dbReference type="SUPFAM" id="SSF51430">
    <property type="entry name" value="NAD(P)-linked oxidoreductase"/>
    <property type="match status" value="2"/>
</dbReference>
<dbReference type="InterPro" id="IPR018170">
    <property type="entry name" value="Aldo/ket_reductase_CS"/>
</dbReference>
<accession>A0A1B0BE41</accession>
<dbReference type="GO" id="GO:0016491">
    <property type="term" value="F:oxidoreductase activity"/>
    <property type="evidence" value="ECO:0007669"/>
    <property type="project" value="InterPro"/>
</dbReference>
<dbReference type="Proteomes" id="UP000092460">
    <property type="component" value="Unassembled WGS sequence"/>
</dbReference>
<evidence type="ECO:0000313" key="2">
    <source>
        <dbReference type="EnsemblMetazoa" id="GPPI027101-PA"/>
    </source>
</evidence>
<dbReference type="InterPro" id="IPR023210">
    <property type="entry name" value="NADP_OxRdtase_dom"/>
</dbReference>